<sequence length="356" mass="40023">MHIVDILKEALQRQASDIIISAGAPVTYHVFGRLEWQDSDKILSAKDSQLLVYEILNSDQRMKFELENELDMSFHIEDICRFRVNVYRQRSSVAAVLRLVPFSVPNYVELGISERLLIQMTNTPNGLILITGPTGAGKSSTVASFLEYLNTEGEESKHIITIEDPIEFMLSSKTCVIDQRELGADTSSYARGLRSALRQMPHIIFVGEMRDRETMEIALTAAETGNLVISTLSTQSSTKTINRIIDVFPNDDQAEIRGRLALTLRMVVSQVLLRRQDQEGRIAAREILIVNSPISNLIREGKIHQLTNIIAGSYSEGMILLDSSLLELYNEGIVSPSEILPRLEDPEKMRLIMGKY</sequence>
<dbReference type="InterPro" id="IPR006321">
    <property type="entry name" value="PilT/PilU"/>
</dbReference>
<dbReference type="InterPro" id="IPR001482">
    <property type="entry name" value="T2SS/T4SS_dom"/>
</dbReference>
<dbReference type="EMBL" id="JAHJDP010000097">
    <property type="protein sequence ID" value="MBU2692632.1"/>
    <property type="molecule type" value="Genomic_DNA"/>
</dbReference>
<dbReference type="Proteomes" id="UP000777784">
    <property type="component" value="Unassembled WGS sequence"/>
</dbReference>
<organism evidence="3 4">
    <name type="scientific">Eiseniibacteriota bacterium</name>
    <dbReference type="NCBI Taxonomy" id="2212470"/>
    <lineage>
        <taxon>Bacteria</taxon>
        <taxon>Candidatus Eiseniibacteriota</taxon>
    </lineage>
</organism>
<dbReference type="GO" id="GO:0016887">
    <property type="term" value="F:ATP hydrolysis activity"/>
    <property type="evidence" value="ECO:0007669"/>
    <property type="project" value="InterPro"/>
</dbReference>
<dbReference type="CDD" id="cd01131">
    <property type="entry name" value="PilT"/>
    <property type="match status" value="1"/>
</dbReference>
<evidence type="ECO:0000259" key="2">
    <source>
        <dbReference type="Pfam" id="PF00437"/>
    </source>
</evidence>
<dbReference type="Gene3D" id="3.30.450.90">
    <property type="match status" value="1"/>
</dbReference>
<feature type="domain" description="Bacterial type II secretion system protein E" evidence="2">
    <location>
        <begin position="4"/>
        <end position="280"/>
    </location>
</feature>
<dbReference type="InterPro" id="IPR050921">
    <property type="entry name" value="T4SS_GSP_E_ATPase"/>
</dbReference>
<comment type="similarity">
    <text evidence="1">Belongs to the GSP E family.</text>
</comment>
<accession>A0A948W4V3</accession>
<evidence type="ECO:0000313" key="4">
    <source>
        <dbReference type="Proteomes" id="UP000777784"/>
    </source>
</evidence>
<dbReference type="Gene3D" id="3.40.50.300">
    <property type="entry name" value="P-loop containing nucleotide triphosphate hydrolases"/>
    <property type="match status" value="1"/>
</dbReference>
<gene>
    <name evidence="3" type="ORF">KJ970_17085</name>
</gene>
<proteinExistence type="inferred from homology"/>
<dbReference type="SUPFAM" id="SSF52540">
    <property type="entry name" value="P-loop containing nucleoside triphosphate hydrolases"/>
    <property type="match status" value="1"/>
</dbReference>
<dbReference type="AlphaFoldDB" id="A0A948W4V3"/>
<evidence type="ECO:0000256" key="1">
    <source>
        <dbReference type="ARBA" id="ARBA00006611"/>
    </source>
</evidence>
<name>A0A948W4V3_UNCEI</name>
<dbReference type="GO" id="GO:0005524">
    <property type="term" value="F:ATP binding"/>
    <property type="evidence" value="ECO:0007669"/>
    <property type="project" value="InterPro"/>
</dbReference>
<protein>
    <submittedName>
        <fullName evidence="3">PilT/PilU family type 4a pilus ATPase</fullName>
    </submittedName>
</protein>
<reference evidence="3" key="1">
    <citation type="submission" date="2021-05" db="EMBL/GenBank/DDBJ databases">
        <title>Energy efficiency and biological interactions define the core microbiome of deep oligotrophic groundwater.</title>
        <authorList>
            <person name="Mehrshad M."/>
            <person name="Lopez-Fernandez M."/>
            <person name="Bell E."/>
            <person name="Bernier-Latmani R."/>
            <person name="Bertilsson S."/>
            <person name="Dopson M."/>
        </authorList>
    </citation>
    <scope>NUCLEOTIDE SEQUENCE</scope>
    <source>
        <strain evidence="3">Modern_marine.mb.64</strain>
    </source>
</reference>
<dbReference type="PANTHER" id="PTHR30486">
    <property type="entry name" value="TWITCHING MOTILITY PROTEIN PILT"/>
    <property type="match status" value="1"/>
</dbReference>
<comment type="caution">
    <text evidence="3">The sequence shown here is derived from an EMBL/GenBank/DDBJ whole genome shotgun (WGS) entry which is preliminary data.</text>
</comment>
<dbReference type="NCBIfam" id="TIGR01420">
    <property type="entry name" value="pilT_fam"/>
    <property type="match status" value="1"/>
</dbReference>
<dbReference type="InterPro" id="IPR027417">
    <property type="entry name" value="P-loop_NTPase"/>
</dbReference>
<evidence type="ECO:0000313" key="3">
    <source>
        <dbReference type="EMBL" id="MBU2692632.1"/>
    </source>
</evidence>
<dbReference type="Pfam" id="PF00437">
    <property type="entry name" value="T2SSE"/>
    <property type="match status" value="1"/>
</dbReference>